<dbReference type="GO" id="GO:0005615">
    <property type="term" value="C:extracellular space"/>
    <property type="evidence" value="ECO:0007669"/>
    <property type="project" value="TreeGrafter"/>
</dbReference>
<dbReference type="InterPro" id="IPR022398">
    <property type="entry name" value="Peptidase_S8_His-AS"/>
</dbReference>
<dbReference type="GO" id="GO:0004252">
    <property type="term" value="F:serine-type endopeptidase activity"/>
    <property type="evidence" value="ECO:0007669"/>
    <property type="project" value="InterPro"/>
</dbReference>
<evidence type="ECO:0000256" key="2">
    <source>
        <dbReference type="ARBA" id="ARBA00022670"/>
    </source>
</evidence>
<reference evidence="7" key="1">
    <citation type="submission" date="2020-07" db="EMBL/GenBank/DDBJ databases">
        <authorList>
            <person name="Nieuwenhuis M."/>
            <person name="Van De Peppel L.J.J."/>
        </authorList>
    </citation>
    <scope>NUCLEOTIDE SEQUENCE</scope>
    <source>
        <strain evidence="7">AP01</strain>
        <tissue evidence="7">Mycelium</tissue>
    </source>
</reference>
<dbReference type="InterPro" id="IPR050131">
    <property type="entry name" value="Peptidase_S8_subtilisin-like"/>
</dbReference>
<comment type="similarity">
    <text evidence="1 5">Belongs to the peptidase S8 family.</text>
</comment>
<feature type="non-terminal residue" evidence="7">
    <location>
        <position position="143"/>
    </location>
</feature>
<evidence type="ECO:0000259" key="6">
    <source>
        <dbReference type="Pfam" id="PF00082"/>
    </source>
</evidence>
<dbReference type="InterPro" id="IPR023827">
    <property type="entry name" value="Peptidase_S8_Asp-AS"/>
</dbReference>
<keyword evidence="8" id="KW-1185">Reference proteome</keyword>
<dbReference type="InterPro" id="IPR036852">
    <property type="entry name" value="Peptidase_S8/S53_dom_sf"/>
</dbReference>
<organism evidence="7 8">
    <name type="scientific">Asterophora parasitica</name>
    <dbReference type="NCBI Taxonomy" id="117018"/>
    <lineage>
        <taxon>Eukaryota</taxon>
        <taxon>Fungi</taxon>
        <taxon>Dikarya</taxon>
        <taxon>Basidiomycota</taxon>
        <taxon>Agaricomycotina</taxon>
        <taxon>Agaricomycetes</taxon>
        <taxon>Agaricomycetidae</taxon>
        <taxon>Agaricales</taxon>
        <taxon>Tricholomatineae</taxon>
        <taxon>Lyophyllaceae</taxon>
        <taxon>Asterophora</taxon>
    </lineage>
</organism>
<proteinExistence type="inferred from homology"/>
<reference evidence="7" key="2">
    <citation type="submission" date="2021-10" db="EMBL/GenBank/DDBJ databases">
        <title>Phylogenomics reveals ancestral predisposition of the termite-cultivated fungus Termitomyces towards a domesticated lifestyle.</title>
        <authorList>
            <person name="Auxier B."/>
            <person name="Grum-Grzhimaylo A."/>
            <person name="Cardenas M.E."/>
            <person name="Lodge J.D."/>
            <person name="Laessoe T."/>
            <person name="Pedersen O."/>
            <person name="Smith M.E."/>
            <person name="Kuyper T.W."/>
            <person name="Franco-Molano E.A."/>
            <person name="Baroni T.J."/>
            <person name="Aanen D.K."/>
        </authorList>
    </citation>
    <scope>NUCLEOTIDE SEQUENCE</scope>
    <source>
        <strain evidence="7">AP01</strain>
        <tissue evidence="7">Mycelium</tissue>
    </source>
</reference>
<dbReference type="InterPro" id="IPR015500">
    <property type="entry name" value="Peptidase_S8_subtilisin-rel"/>
</dbReference>
<dbReference type="PROSITE" id="PS00137">
    <property type="entry name" value="SUBTILASE_HIS"/>
    <property type="match status" value="1"/>
</dbReference>
<dbReference type="EMBL" id="JABCKV010003022">
    <property type="protein sequence ID" value="KAG5636157.1"/>
    <property type="molecule type" value="Genomic_DNA"/>
</dbReference>
<dbReference type="PANTHER" id="PTHR43806">
    <property type="entry name" value="PEPTIDASE S8"/>
    <property type="match status" value="1"/>
</dbReference>
<evidence type="ECO:0000256" key="3">
    <source>
        <dbReference type="ARBA" id="ARBA00022801"/>
    </source>
</evidence>
<name>A0A9P7FW33_9AGAR</name>
<gene>
    <name evidence="7" type="ORF">DXG03_005097</name>
</gene>
<dbReference type="PROSITE" id="PS00136">
    <property type="entry name" value="SUBTILASE_ASP"/>
    <property type="match status" value="1"/>
</dbReference>
<dbReference type="Gene3D" id="3.40.50.200">
    <property type="entry name" value="Peptidase S8/S53 domain"/>
    <property type="match status" value="1"/>
</dbReference>
<dbReference type="PRINTS" id="PR00723">
    <property type="entry name" value="SUBTILISIN"/>
</dbReference>
<dbReference type="InterPro" id="IPR000209">
    <property type="entry name" value="Peptidase_S8/S53_dom"/>
</dbReference>
<dbReference type="PROSITE" id="PS51892">
    <property type="entry name" value="SUBTILASE"/>
    <property type="match status" value="1"/>
</dbReference>
<evidence type="ECO:0000256" key="4">
    <source>
        <dbReference type="ARBA" id="ARBA00022825"/>
    </source>
</evidence>
<dbReference type="OrthoDB" id="19448at2759"/>
<sequence>HLSDEALHTLRASPDVEYITEDGIATTFATQTNAPWGLARISQPGRLTNQNADALTFSYTYDDSAGAGVDVYVVDTGVYTGHSTFGGRARWGATFGGYPDADGNGHGTHVAGTVGGSQYGVAKAVSIIAVKVLGDDGSGAITG</sequence>
<keyword evidence="2" id="KW-0645">Protease</keyword>
<dbReference type="Proteomes" id="UP000775547">
    <property type="component" value="Unassembled WGS sequence"/>
</dbReference>
<protein>
    <recommendedName>
        <fullName evidence="6">Peptidase S8/S53 domain-containing protein</fullName>
    </recommendedName>
</protein>
<evidence type="ECO:0000256" key="5">
    <source>
        <dbReference type="PROSITE-ProRule" id="PRU01240"/>
    </source>
</evidence>
<comment type="caution">
    <text evidence="7">The sequence shown here is derived from an EMBL/GenBank/DDBJ whole genome shotgun (WGS) entry which is preliminary data.</text>
</comment>
<dbReference type="SUPFAM" id="SSF52743">
    <property type="entry name" value="Subtilisin-like"/>
    <property type="match status" value="1"/>
</dbReference>
<feature type="domain" description="Peptidase S8/S53" evidence="6">
    <location>
        <begin position="66"/>
        <end position="139"/>
    </location>
</feature>
<dbReference type="Pfam" id="PF00082">
    <property type="entry name" value="Peptidase_S8"/>
    <property type="match status" value="1"/>
</dbReference>
<evidence type="ECO:0000313" key="8">
    <source>
        <dbReference type="Proteomes" id="UP000775547"/>
    </source>
</evidence>
<feature type="non-terminal residue" evidence="7">
    <location>
        <position position="1"/>
    </location>
</feature>
<keyword evidence="3" id="KW-0378">Hydrolase</keyword>
<evidence type="ECO:0000256" key="1">
    <source>
        <dbReference type="ARBA" id="ARBA00011073"/>
    </source>
</evidence>
<accession>A0A9P7FW33</accession>
<dbReference type="AlphaFoldDB" id="A0A9P7FW33"/>
<keyword evidence="4" id="KW-0720">Serine protease</keyword>
<evidence type="ECO:0000313" key="7">
    <source>
        <dbReference type="EMBL" id="KAG5636157.1"/>
    </source>
</evidence>
<dbReference type="PANTHER" id="PTHR43806:SF11">
    <property type="entry name" value="CEREVISIN-RELATED"/>
    <property type="match status" value="1"/>
</dbReference>
<dbReference type="GO" id="GO:0006508">
    <property type="term" value="P:proteolysis"/>
    <property type="evidence" value="ECO:0007669"/>
    <property type="project" value="UniProtKB-KW"/>
</dbReference>
<comment type="caution">
    <text evidence="5">Lacks conserved residue(s) required for the propagation of feature annotation.</text>
</comment>